<dbReference type="InterPro" id="IPR013325">
    <property type="entry name" value="RNA_pol_sigma_r2"/>
</dbReference>
<comment type="caution">
    <text evidence="7">The sequence shown here is derived from an EMBL/GenBank/DDBJ whole genome shotgun (WGS) entry which is preliminary data.</text>
</comment>
<dbReference type="AlphaFoldDB" id="A0A562TFL8"/>
<feature type="domain" description="RNA polymerase sigma factor 70 region 4 type 2" evidence="6">
    <location>
        <begin position="124"/>
        <end position="176"/>
    </location>
</feature>
<dbReference type="GO" id="GO:0016987">
    <property type="term" value="F:sigma factor activity"/>
    <property type="evidence" value="ECO:0007669"/>
    <property type="project" value="UniProtKB-KW"/>
</dbReference>
<feature type="domain" description="RNA polymerase sigma-70 region 2" evidence="5">
    <location>
        <begin position="27"/>
        <end position="91"/>
    </location>
</feature>
<dbReference type="SUPFAM" id="SSF88659">
    <property type="entry name" value="Sigma3 and sigma4 domains of RNA polymerase sigma factors"/>
    <property type="match status" value="1"/>
</dbReference>
<dbReference type="Proteomes" id="UP000316778">
    <property type="component" value="Unassembled WGS sequence"/>
</dbReference>
<dbReference type="Pfam" id="PF04542">
    <property type="entry name" value="Sigma70_r2"/>
    <property type="match status" value="1"/>
</dbReference>
<dbReference type="Gene3D" id="1.10.1740.10">
    <property type="match status" value="1"/>
</dbReference>
<dbReference type="Pfam" id="PF08281">
    <property type="entry name" value="Sigma70_r4_2"/>
    <property type="match status" value="1"/>
</dbReference>
<keyword evidence="4" id="KW-0804">Transcription</keyword>
<dbReference type="GO" id="GO:0003677">
    <property type="term" value="F:DNA binding"/>
    <property type="evidence" value="ECO:0007669"/>
    <property type="project" value="InterPro"/>
</dbReference>
<dbReference type="InterPro" id="IPR014284">
    <property type="entry name" value="RNA_pol_sigma-70_dom"/>
</dbReference>
<dbReference type="RefSeq" id="WP_145711751.1">
    <property type="nucleotide sequence ID" value="NZ_BAAAFY010000001.1"/>
</dbReference>
<organism evidence="7 8">
    <name type="scientific">Chitinophaga japonensis</name>
    <name type="common">Flexibacter japonensis</name>
    <dbReference type="NCBI Taxonomy" id="104662"/>
    <lineage>
        <taxon>Bacteria</taxon>
        <taxon>Pseudomonadati</taxon>
        <taxon>Bacteroidota</taxon>
        <taxon>Chitinophagia</taxon>
        <taxon>Chitinophagales</taxon>
        <taxon>Chitinophagaceae</taxon>
        <taxon>Chitinophaga</taxon>
    </lineage>
</organism>
<dbReference type="PANTHER" id="PTHR43133">
    <property type="entry name" value="RNA POLYMERASE ECF-TYPE SIGMA FACTO"/>
    <property type="match status" value="1"/>
</dbReference>
<evidence type="ECO:0000256" key="1">
    <source>
        <dbReference type="ARBA" id="ARBA00010641"/>
    </source>
</evidence>
<dbReference type="InterPro" id="IPR013324">
    <property type="entry name" value="RNA_pol_sigma_r3/r4-like"/>
</dbReference>
<evidence type="ECO:0000313" key="7">
    <source>
        <dbReference type="EMBL" id="TWI92322.1"/>
    </source>
</evidence>
<keyword evidence="3" id="KW-0731">Sigma factor</keyword>
<dbReference type="NCBIfam" id="TIGR02985">
    <property type="entry name" value="Sig70_bacteroi1"/>
    <property type="match status" value="1"/>
</dbReference>
<name>A0A562TFL8_CHIJA</name>
<proteinExistence type="inferred from homology"/>
<evidence type="ECO:0000259" key="5">
    <source>
        <dbReference type="Pfam" id="PF04542"/>
    </source>
</evidence>
<gene>
    <name evidence="7" type="ORF">LX66_1707</name>
</gene>
<keyword evidence="2" id="KW-0805">Transcription regulation</keyword>
<dbReference type="InterPro" id="IPR036388">
    <property type="entry name" value="WH-like_DNA-bd_sf"/>
</dbReference>
<evidence type="ECO:0000256" key="3">
    <source>
        <dbReference type="ARBA" id="ARBA00023082"/>
    </source>
</evidence>
<dbReference type="Gene3D" id="1.10.10.10">
    <property type="entry name" value="Winged helix-like DNA-binding domain superfamily/Winged helix DNA-binding domain"/>
    <property type="match status" value="1"/>
</dbReference>
<evidence type="ECO:0000256" key="2">
    <source>
        <dbReference type="ARBA" id="ARBA00023015"/>
    </source>
</evidence>
<evidence type="ECO:0000313" key="8">
    <source>
        <dbReference type="Proteomes" id="UP000316778"/>
    </source>
</evidence>
<evidence type="ECO:0000259" key="6">
    <source>
        <dbReference type="Pfam" id="PF08281"/>
    </source>
</evidence>
<dbReference type="InterPro" id="IPR007627">
    <property type="entry name" value="RNA_pol_sigma70_r2"/>
</dbReference>
<dbReference type="OrthoDB" id="659361at2"/>
<dbReference type="SUPFAM" id="SSF88946">
    <property type="entry name" value="Sigma2 domain of RNA polymerase sigma factors"/>
    <property type="match status" value="1"/>
</dbReference>
<dbReference type="InterPro" id="IPR014327">
    <property type="entry name" value="RNA_pol_sigma70_bacteroid"/>
</dbReference>
<accession>A0A562TFL8</accession>
<dbReference type="InterPro" id="IPR013249">
    <property type="entry name" value="RNA_pol_sigma70_r4_t2"/>
</dbReference>
<dbReference type="PANTHER" id="PTHR43133:SF46">
    <property type="entry name" value="RNA POLYMERASE SIGMA-70 FACTOR ECF SUBFAMILY"/>
    <property type="match status" value="1"/>
</dbReference>
<dbReference type="GO" id="GO:0006352">
    <property type="term" value="P:DNA-templated transcription initiation"/>
    <property type="evidence" value="ECO:0007669"/>
    <property type="project" value="InterPro"/>
</dbReference>
<protein>
    <submittedName>
        <fullName evidence="7">RNA polymerase sigma-70 factor (ECF subfamily)</fullName>
    </submittedName>
</protein>
<dbReference type="EMBL" id="VLLG01000002">
    <property type="protein sequence ID" value="TWI92322.1"/>
    <property type="molecule type" value="Genomic_DNA"/>
</dbReference>
<reference evidence="7 8" key="1">
    <citation type="journal article" date="2013" name="Stand. Genomic Sci.">
        <title>Genomic Encyclopedia of Type Strains, Phase I: The one thousand microbial genomes (KMG-I) project.</title>
        <authorList>
            <person name="Kyrpides N.C."/>
            <person name="Woyke T."/>
            <person name="Eisen J.A."/>
            <person name="Garrity G."/>
            <person name="Lilburn T.G."/>
            <person name="Beck B.J."/>
            <person name="Whitman W.B."/>
            <person name="Hugenholtz P."/>
            <person name="Klenk H.P."/>
        </authorList>
    </citation>
    <scope>NUCLEOTIDE SEQUENCE [LARGE SCALE GENOMIC DNA]</scope>
    <source>
        <strain evidence="7 8">DSM 13484</strain>
    </source>
</reference>
<comment type="similarity">
    <text evidence="1">Belongs to the sigma-70 factor family. ECF subfamily.</text>
</comment>
<evidence type="ECO:0000256" key="4">
    <source>
        <dbReference type="ARBA" id="ARBA00023163"/>
    </source>
</evidence>
<sequence>MSECFIDIIQLQRNVATARDIESYGKLFRHFHRPLTRFAAAIVKSNESAEEIYSDIMLKIWELGPALNNIENLQVYLFISVKHASLNYIAKYYKVNTIDIESIDLNLPYEMDPEQTFLQAELQRKIALAVKALPNKCQLVYKLIKEDGCSYREVAEILHISINTVEGHMTTALKKISQALRFYLHPHNN</sequence>
<dbReference type="NCBIfam" id="TIGR02937">
    <property type="entry name" value="sigma70-ECF"/>
    <property type="match status" value="1"/>
</dbReference>
<keyword evidence="8" id="KW-1185">Reference proteome</keyword>
<dbReference type="InterPro" id="IPR039425">
    <property type="entry name" value="RNA_pol_sigma-70-like"/>
</dbReference>